<dbReference type="AlphaFoldDB" id="A0A329YM16"/>
<feature type="domain" description="AAA+ ATPase" evidence="4">
    <location>
        <begin position="57"/>
        <end position="193"/>
    </location>
</feature>
<dbReference type="RefSeq" id="WP_112340911.1">
    <property type="nucleotide sequence ID" value="NZ_QMKK01000022.1"/>
</dbReference>
<name>A0A329YM16_RHITR</name>
<dbReference type="OrthoDB" id="7438987at2"/>
<dbReference type="PANTHER" id="PTHR23073">
    <property type="entry name" value="26S PROTEASOME REGULATORY SUBUNIT"/>
    <property type="match status" value="1"/>
</dbReference>
<evidence type="ECO:0000256" key="2">
    <source>
        <dbReference type="ARBA" id="ARBA00022741"/>
    </source>
</evidence>
<dbReference type="CDD" id="cd19481">
    <property type="entry name" value="RecA-like_protease"/>
    <property type="match status" value="1"/>
</dbReference>
<comment type="caution">
    <text evidence="5">The sequence shown here is derived from an EMBL/GenBank/DDBJ whole genome shotgun (WGS) entry which is preliminary data.</text>
</comment>
<dbReference type="InterPro" id="IPR003959">
    <property type="entry name" value="ATPase_AAA_core"/>
</dbReference>
<dbReference type="GO" id="GO:0016887">
    <property type="term" value="F:ATP hydrolysis activity"/>
    <property type="evidence" value="ECO:0007669"/>
    <property type="project" value="InterPro"/>
</dbReference>
<keyword evidence="3" id="KW-0067">ATP-binding</keyword>
<dbReference type="GO" id="GO:0005524">
    <property type="term" value="F:ATP binding"/>
    <property type="evidence" value="ECO:0007669"/>
    <property type="project" value="UniProtKB-KW"/>
</dbReference>
<reference evidence="5 6" key="1">
    <citation type="submission" date="2018-06" db="EMBL/GenBank/DDBJ databases">
        <title>Whole Genome Sequence of an efficient microsymbiont, Rhizobium tropici.</title>
        <authorList>
            <person name="Srinivasan R."/>
            <person name="Singh H.V."/>
            <person name="Srivastava R."/>
            <person name="Kumari B."/>
            <person name="Radhakrishna A."/>
        </authorList>
    </citation>
    <scope>NUCLEOTIDE SEQUENCE [LARGE SCALE GENOMIC DNA]</scope>
    <source>
        <strain evidence="5 6">IGFRI Rhizo-19</strain>
    </source>
</reference>
<sequence>MGELFPVQIDSLQQFGDVLEPSEAEEPILSRPLRAALLEWLTEIWAKDELEAVKLQPRKRALFSGVPGTGKTTLAHHLAGRLGLPMLLIRPERLQSKYMSDSAGLIGKLFDVLKRRSEPVFLFFDEFDSFAAKRMNSGHNQTVEQDHNLTINTLLAHLDRYNGFMVAATNFADRIDEAVWRRFEIQISIELPGEAERRHILARYFAPFVMPESALTALAVSMEGATPALMRQFAEHIKRQIVVGPKAGWEMNRAAVISRVLSSVQPHPDAGKPRLWSLGAKDLATVKFPWPLHKSLKDYPAEPAPVVHGEAVVPFKRPGGEA</sequence>
<dbReference type="EMBL" id="QMKK01000022">
    <property type="protein sequence ID" value="RAX42425.1"/>
    <property type="molecule type" value="Genomic_DNA"/>
</dbReference>
<evidence type="ECO:0000313" key="5">
    <source>
        <dbReference type="EMBL" id="RAX42425.1"/>
    </source>
</evidence>
<dbReference type="Proteomes" id="UP000251205">
    <property type="component" value="Unassembled WGS sequence"/>
</dbReference>
<dbReference type="Gene3D" id="3.40.50.300">
    <property type="entry name" value="P-loop containing nucleotide triphosphate hydrolases"/>
    <property type="match status" value="1"/>
</dbReference>
<gene>
    <name evidence="5" type="ORF">DQ393_06175</name>
</gene>
<comment type="similarity">
    <text evidence="1">Belongs to the AAA ATPase family.</text>
</comment>
<organism evidence="5 6">
    <name type="scientific">Rhizobium tropici</name>
    <dbReference type="NCBI Taxonomy" id="398"/>
    <lineage>
        <taxon>Bacteria</taxon>
        <taxon>Pseudomonadati</taxon>
        <taxon>Pseudomonadota</taxon>
        <taxon>Alphaproteobacteria</taxon>
        <taxon>Hyphomicrobiales</taxon>
        <taxon>Rhizobiaceae</taxon>
        <taxon>Rhizobium/Agrobacterium group</taxon>
        <taxon>Rhizobium</taxon>
    </lineage>
</organism>
<proteinExistence type="inferred from homology"/>
<evidence type="ECO:0000313" key="6">
    <source>
        <dbReference type="Proteomes" id="UP000251205"/>
    </source>
</evidence>
<evidence type="ECO:0000259" key="4">
    <source>
        <dbReference type="SMART" id="SM00382"/>
    </source>
</evidence>
<dbReference type="InterPro" id="IPR050221">
    <property type="entry name" value="26S_Proteasome_ATPase"/>
</dbReference>
<dbReference type="SMART" id="SM00382">
    <property type="entry name" value="AAA"/>
    <property type="match status" value="1"/>
</dbReference>
<evidence type="ECO:0000256" key="3">
    <source>
        <dbReference type="ARBA" id="ARBA00022840"/>
    </source>
</evidence>
<dbReference type="SUPFAM" id="SSF52540">
    <property type="entry name" value="P-loop containing nucleoside triphosphate hydrolases"/>
    <property type="match status" value="1"/>
</dbReference>
<accession>A0A329YM16</accession>
<keyword evidence="2" id="KW-0547">Nucleotide-binding</keyword>
<dbReference type="Pfam" id="PF00004">
    <property type="entry name" value="AAA"/>
    <property type="match status" value="1"/>
</dbReference>
<protein>
    <recommendedName>
        <fullName evidence="4">AAA+ ATPase domain-containing protein</fullName>
    </recommendedName>
</protein>
<evidence type="ECO:0000256" key="1">
    <source>
        <dbReference type="ARBA" id="ARBA00006914"/>
    </source>
</evidence>
<dbReference type="InterPro" id="IPR003593">
    <property type="entry name" value="AAA+_ATPase"/>
</dbReference>
<dbReference type="InterPro" id="IPR027417">
    <property type="entry name" value="P-loop_NTPase"/>
</dbReference>